<keyword evidence="3" id="KW-1185">Reference proteome</keyword>
<dbReference type="InterPro" id="IPR018763">
    <property type="entry name" value="DUF2334"/>
</dbReference>
<keyword evidence="1" id="KW-0812">Transmembrane</keyword>
<dbReference type="EMBL" id="MAEL01000062">
    <property type="protein sequence ID" value="KAF1301131.1"/>
    <property type="molecule type" value="Genomic_DNA"/>
</dbReference>
<comment type="caution">
    <text evidence="2">The sequence shown here is derived from an EMBL/GenBank/DDBJ whole genome shotgun (WGS) entry which is preliminary data.</text>
</comment>
<dbReference type="Pfam" id="PF10096">
    <property type="entry name" value="DUF2334"/>
    <property type="match status" value="1"/>
</dbReference>
<feature type="transmembrane region" description="Helical" evidence="1">
    <location>
        <begin position="512"/>
        <end position="531"/>
    </location>
</feature>
<organism evidence="2 3">
    <name type="scientific">Candidatus Enterococcus willemsii</name>
    <dbReference type="NCBI Taxonomy" id="1857215"/>
    <lineage>
        <taxon>Bacteria</taxon>
        <taxon>Bacillati</taxon>
        <taxon>Bacillota</taxon>
        <taxon>Bacilli</taxon>
        <taxon>Lactobacillales</taxon>
        <taxon>Enterococcaceae</taxon>
        <taxon>Enterococcus</taxon>
    </lineage>
</organism>
<keyword evidence="1" id="KW-1133">Transmembrane helix</keyword>
<accession>A0ABQ6YWG8</accession>
<gene>
    <name evidence="2" type="ORF">BAU17_09890</name>
</gene>
<sequence>MMFGLLISPTITQAQEISSEKVLIIQSGEEQQSMKEQKILEIILGQYDVTSETILDTMMTKEKIKSASAIIYLGIEKKQLSKELIEELNTFSGKFYAIGHNMEQIPRMSWLNLEGEVLIQHLVFSEKEQALPEERIIYKINVQLDEIQQVAMTTDGTRIPLIAKQANNYYFAAETLSNPFGTILAESFQSFFNKQPTGFVRYLRLEDIHPKVDAKQLREQAKFLKEKEIPYMVAVIPVYTNENGETIHFSDVPELVETLKYMQKNGASIVLHGYRHQYRESETGEGFEFWDVENDRPIYQKGSEKAKQRTDFATEKDYQQFINEGEAFERKYITAAIENGVAELVTQGIYPLAFEAPHYAMSQQGYEVVSRHFSTYIGRIQISDETYKSEYQPSNASRPAFLHGMTVYPETIGFVEQNNEQSLQLMKNQVTNLMNYQEAYISAFYHPYLGIDGLKDVVDILGEVDAPWLDLKAANNQVTTSTIKLSSEKGQIQVEKLLFERKHEKKEKMKRIVIYGIILVGIVGSVLVFIIRRKTS</sequence>
<reference evidence="2 3" key="1">
    <citation type="submission" date="2016-06" db="EMBL/GenBank/DDBJ databases">
        <title>Four novel species of enterococci isolated from chicken manure.</title>
        <authorList>
            <person name="Van Tyne D."/>
        </authorList>
    </citation>
    <scope>NUCLEOTIDE SEQUENCE [LARGE SCALE GENOMIC DNA]</scope>
    <source>
        <strain evidence="2 3">CU12B</strain>
    </source>
</reference>
<evidence type="ECO:0000256" key="1">
    <source>
        <dbReference type="SAM" id="Phobius"/>
    </source>
</evidence>
<protein>
    <recommendedName>
        <fullName evidence="4">DUF2334 domain-containing protein</fullName>
    </recommendedName>
</protein>
<dbReference type="SUPFAM" id="SSF88713">
    <property type="entry name" value="Glycoside hydrolase/deacetylase"/>
    <property type="match status" value="1"/>
</dbReference>
<keyword evidence="1" id="KW-0472">Membrane</keyword>
<evidence type="ECO:0008006" key="4">
    <source>
        <dbReference type="Google" id="ProtNLM"/>
    </source>
</evidence>
<dbReference type="InterPro" id="IPR011330">
    <property type="entry name" value="Glyco_hydro/deAcase_b/a-brl"/>
</dbReference>
<dbReference type="Proteomes" id="UP000782705">
    <property type="component" value="Unassembled WGS sequence"/>
</dbReference>
<proteinExistence type="predicted"/>
<evidence type="ECO:0000313" key="2">
    <source>
        <dbReference type="EMBL" id="KAF1301131.1"/>
    </source>
</evidence>
<evidence type="ECO:0000313" key="3">
    <source>
        <dbReference type="Proteomes" id="UP000782705"/>
    </source>
</evidence>
<name>A0ABQ6YWG8_9ENTE</name>